<evidence type="ECO:0000313" key="2">
    <source>
        <dbReference type="EMBL" id="GAF77097.1"/>
    </source>
</evidence>
<accession>X0SMK7</accession>
<name>X0SMK7_9ZZZZ</name>
<dbReference type="SUPFAM" id="SSF75304">
    <property type="entry name" value="Amidase signature (AS) enzymes"/>
    <property type="match status" value="1"/>
</dbReference>
<dbReference type="InterPro" id="IPR023631">
    <property type="entry name" value="Amidase_dom"/>
</dbReference>
<dbReference type="PANTHER" id="PTHR11895">
    <property type="entry name" value="TRANSAMIDASE"/>
    <property type="match status" value="1"/>
</dbReference>
<evidence type="ECO:0000259" key="1">
    <source>
        <dbReference type="Pfam" id="PF01425"/>
    </source>
</evidence>
<dbReference type="PANTHER" id="PTHR11895:SF7">
    <property type="entry name" value="GLUTAMYL-TRNA(GLN) AMIDOTRANSFERASE SUBUNIT A, MITOCHONDRIAL"/>
    <property type="match status" value="1"/>
</dbReference>
<dbReference type="AlphaFoldDB" id="X0SMK7"/>
<gene>
    <name evidence="2" type="ORF">S01H1_18037</name>
</gene>
<dbReference type="InterPro" id="IPR020556">
    <property type="entry name" value="Amidase_CS"/>
</dbReference>
<reference evidence="2" key="1">
    <citation type="journal article" date="2014" name="Front. Microbiol.">
        <title>High frequency of phylogenetically diverse reductive dehalogenase-homologous genes in deep subseafloor sedimentary metagenomes.</title>
        <authorList>
            <person name="Kawai M."/>
            <person name="Futagami T."/>
            <person name="Toyoda A."/>
            <person name="Takaki Y."/>
            <person name="Nishi S."/>
            <person name="Hori S."/>
            <person name="Arai W."/>
            <person name="Tsubouchi T."/>
            <person name="Morono Y."/>
            <person name="Uchiyama I."/>
            <person name="Ito T."/>
            <person name="Fujiyama A."/>
            <person name="Inagaki F."/>
            <person name="Takami H."/>
        </authorList>
    </citation>
    <scope>NUCLEOTIDE SEQUENCE</scope>
    <source>
        <strain evidence="2">Expedition CK06-06</strain>
    </source>
</reference>
<dbReference type="GO" id="GO:0003824">
    <property type="term" value="F:catalytic activity"/>
    <property type="evidence" value="ECO:0007669"/>
    <property type="project" value="InterPro"/>
</dbReference>
<dbReference type="InterPro" id="IPR000120">
    <property type="entry name" value="Amidase"/>
</dbReference>
<dbReference type="PROSITE" id="PS00571">
    <property type="entry name" value="AMIDASES"/>
    <property type="match status" value="1"/>
</dbReference>
<dbReference type="Gene3D" id="3.90.1300.10">
    <property type="entry name" value="Amidase signature (AS) domain"/>
    <property type="match status" value="1"/>
</dbReference>
<comment type="caution">
    <text evidence="2">The sequence shown here is derived from an EMBL/GenBank/DDBJ whole genome shotgun (WGS) entry which is preliminary data.</text>
</comment>
<organism evidence="2">
    <name type="scientific">marine sediment metagenome</name>
    <dbReference type="NCBI Taxonomy" id="412755"/>
    <lineage>
        <taxon>unclassified sequences</taxon>
        <taxon>metagenomes</taxon>
        <taxon>ecological metagenomes</taxon>
    </lineage>
</organism>
<feature type="domain" description="Amidase" evidence="1">
    <location>
        <begin position="1"/>
        <end position="337"/>
    </location>
</feature>
<protein>
    <recommendedName>
        <fullName evidence="1">Amidase domain-containing protein</fullName>
    </recommendedName>
</protein>
<feature type="non-terminal residue" evidence="2">
    <location>
        <position position="337"/>
    </location>
</feature>
<sequence length="337" mass="36861">RRLRDAGVVILGKTNTPAFGYKGETDNLIFGVTRNPWNLERTPGGSSGGAAGAVASGLGPIGIGSDGGGSIRIPSCFCGIYGLKSTFGRVPHNIMEKAGYFGTFAHKGPLVRYVKDAALVLDIIAGQDDSDRYSVPKPNYSYLERLNERPNNLKIGYSMDLGFAEAVDREVEKSVMNGMQKFEEFGWSLEKSRIKLRDPESLFLTIWSSGLGYGLAPFLKNWQDKMEPDFVELINRGLSYTAKELITAEVQREMIYADVCRAFRKIDILITPTLACPAFELGKSGIMKTEVIIEGKIMSATGWFPFTYPFNMSGHPAASIPCGWSNDGLPIGMQIVG</sequence>
<proteinExistence type="predicted"/>
<feature type="non-terminal residue" evidence="2">
    <location>
        <position position="1"/>
    </location>
</feature>
<dbReference type="Pfam" id="PF01425">
    <property type="entry name" value="Amidase"/>
    <property type="match status" value="1"/>
</dbReference>
<dbReference type="InterPro" id="IPR036928">
    <property type="entry name" value="AS_sf"/>
</dbReference>
<dbReference type="EMBL" id="BARS01009612">
    <property type="protein sequence ID" value="GAF77097.1"/>
    <property type="molecule type" value="Genomic_DNA"/>
</dbReference>